<dbReference type="PANTHER" id="PTHR43806">
    <property type="entry name" value="PEPTIDASE S8"/>
    <property type="match status" value="1"/>
</dbReference>
<name>A0A3A3GBG0_PANTH</name>
<dbReference type="RefSeq" id="WP_119796462.1">
    <property type="nucleotide sequence ID" value="NZ_QYZD01000046.1"/>
</dbReference>
<dbReference type="InterPro" id="IPR000209">
    <property type="entry name" value="Peptidase_S8/S53_dom"/>
</dbReference>
<evidence type="ECO:0000313" key="8">
    <source>
        <dbReference type="Proteomes" id="UP000266177"/>
    </source>
</evidence>
<dbReference type="GO" id="GO:0004252">
    <property type="term" value="F:serine-type endopeptidase activity"/>
    <property type="evidence" value="ECO:0007669"/>
    <property type="project" value="UniProtKB-UniRule"/>
</dbReference>
<dbReference type="PROSITE" id="PS51892">
    <property type="entry name" value="SUBTILASE"/>
    <property type="match status" value="1"/>
</dbReference>
<dbReference type="SUPFAM" id="SSF52743">
    <property type="entry name" value="Subtilisin-like"/>
    <property type="match status" value="1"/>
</dbReference>
<dbReference type="InterPro" id="IPR050131">
    <property type="entry name" value="Peptidase_S8_subtilisin-like"/>
</dbReference>
<keyword evidence="4 5" id="KW-0720">Serine protease</keyword>
<dbReference type="PANTHER" id="PTHR43806:SF11">
    <property type="entry name" value="CEREVISIN-RELATED"/>
    <property type="match status" value="1"/>
</dbReference>
<dbReference type="OrthoDB" id="184152at2"/>
<feature type="active site" description="Charge relay system" evidence="5">
    <location>
        <position position="195"/>
    </location>
</feature>
<dbReference type="Pfam" id="PF00082">
    <property type="entry name" value="Peptidase_S8"/>
    <property type="match status" value="1"/>
</dbReference>
<reference evidence="7 8" key="1">
    <citation type="submission" date="2018-09" db="EMBL/GenBank/DDBJ databases">
        <title>Paenibacillus SK2017-BO5.</title>
        <authorList>
            <person name="Piskunova J.V."/>
            <person name="Dubiley S.A."/>
            <person name="Severinov K.V."/>
        </authorList>
    </citation>
    <scope>NUCLEOTIDE SEQUENCE [LARGE SCALE GENOMIC DNA]</scope>
    <source>
        <strain evidence="7 8">BO5</strain>
    </source>
</reference>
<evidence type="ECO:0000256" key="1">
    <source>
        <dbReference type="ARBA" id="ARBA00011073"/>
    </source>
</evidence>
<dbReference type="Gene3D" id="3.40.50.200">
    <property type="entry name" value="Peptidase S8/S53 domain"/>
    <property type="match status" value="1"/>
</dbReference>
<evidence type="ECO:0000256" key="5">
    <source>
        <dbReference type="PROSITE-ProRule" id="PRU01240"/>
    </source>
</evidence>
<dbReference type="GO" id="GO:0006508">
    <property type="term" value="P:proteolysis"/>
    <property type="evidence" value="ECO:0007669"/>
    <property type="project" value="UniProtKB-KW"/>
</dbReference>
<dbReference type="AlphaFoldDB" id="A0A3A3GBG0"/>
<dbReference type="InterPro" id="IPR036852">
    <property type="entry name" value="Peptidase_S8/S53_dom_sf"/>
</dbReference>
<evidence type="ECO:0000256" key="4">
    <source>
        <dbReference type="ARBA" id="ARBA00022825"/>
    </source>
</evidence>
<feature type="active site" description="Charge relay system" evidence="5">
    <location>
        <position position="47"/>
    </location>
</feature>
<feature type="active site" description="Charge relay system" evidence="5">
    <location>
        <position position="11"/>
    </location>
</feature>
<organism evidence="7 8">
    <name type="scientific">Paenibacillus thiaminolyticus</name>
    <name type="common">Bacillus thiaminolyticus</name>
    <dbReference type="NCBI Taxonomy" id="49283"/>
    <lineage>
        <taxon>Bacteria</taxon>
        <taxon>Bacillati</taxon>
        <taxon>Bacillota</taxon>
        <taxon>Bacilli</taxon>
        <taxon>Bacillales</taxon>
        <taxon>Paenibacillaceae</taxon>
        <taxon>Paenibacillus</taxon>
    </lineage>
</organism>
<comment type="caution">
    <text evidence="7">The sequence shown here is derived from an EMBL/GenBank/DDBJ whole genome shotgun (WGS) entry which is preliminary data.</text>
</comment>
<gene>
    <name evidence="7" type="ORF">DQX05_27445</name>
</gene>
<proteinExistence type="inferred from homology"/>
<dbReference type="Proteomes" id="UP000266177">
    <property type="component" value="Unassembled WGS sequence"/>
</dbReference>
<dbReference type="EMBL" id="QYZD01000046">
    <property type="protein sequence ID" value="RJG17768.1"/>
    <property type="molecule type" value="Genomic_DNA"/>
</dbReference>
<evidence type="ECO:0000259" key="6">
    <source>
        <dbReference type="Pfam" id="PF00082"/>
    </source>
</evidence>
<evidence type="ECO:0000313" key="7">
    <source>
        <dbReference type="EMBL" id="RJG17768.1"/>
    </source>
</evidence>
<keyword evidence="2 5" id="KW-0645">Protease</keyword>
<feature type="domain" description="Peptidase S8/S53" evidence="6">
    <location>
        <begin position="3"/>
        <end position="231"/>
    </location>
</feature>
<evidence type="ECO:0000256" key="3">
    <source>
        <dbReference type="ARBA" id="ARBA00022801"/>
    </source>
</evidence>
<protein>
    <recommendedName>
        <fullName evidence="6">Peptidase S8/S53 domain-containing protein</fullName>
    </recommendedName>
</protein>
<accession>A0A3A3GBG0</accession>
<evidence type="ECO:0000256" key="2">
    <source>
        <dbReference type="ARBA" id="ARBA00022670"/>
    </source>
</evidence>
<sequence length="515" mass="57713">MPRNVHVAIIDDGVSEKELGARLLYDVEINTQNSAQKRESQGEGISHGTLCAAIILHYNNHVKISSVKVLNENLKGHASRLYVALKWCLDHEVEVASISLGSTLLREKSQMQKVINHVVQDGLIVVCAPHNDGYITYPASFSNVLSVRCDRGNSLSRGEYVLNPHFVDGIDCTAFARHELNFVMSGAITCSNSNSYAAPMITAHVSRILENITSPSIDMVKGELMKYAKNKNTVLSMTPSNGNPDWITGAIIFTARKKFLSKAAYYFLCVKETTVSNHTNVIKQIEKQLQASKKGWNTIIIDDLRLDEETIHQLNRLAALHHKSLVYIGESQVELPSSPQDKPLKIWHWSCKRRIIERAHYTRSPIDAPTVLIFIPDDLDILYILHIVKLTFMEDGYNCIAITEQPEAVLYNLEYIPHWCMKIRPIETASYLRSYIKKSNADICIGAFRWGCQKEIREIGGMLEQDMVIDVLNNNGAVEITVHIAGQASTAPIISKRTDDSVAKTMVQYLKAALV</sequence>
<comment type="similarity">
    <text evidence="1 5">Belongs to the peptidase S8 family.</text>
</comment>
<keyword evidence="3 5" id="KW-0378">Hydrolase</keyword>